<dbReference type="EMBL" id="PYGC01000002">
    <property type="protein sequence ID" value="PSK84657.1"/>
    <property type="molecule type" value="Genomic_DNA"/>
</dbReference>
<accession>A0A2P8CI52</accession>
<reference evidence="2 5" key="2">
    <citation type="submission" date="2019-10" db="EMBL/GenBank/DDBJ databases">
        <title>Prolixibacter strains distinguished by the presence of nitrate reductase genes were adept at nitrate-dependent anaerobic corrosion of metallic iron and carbon steel.</title>
        <authorList>
            <person name="Iino T."/>
            <person name="Shono N."/>
            <person name="Ito K."/>
            <person name="Nakamura R."/>
            <person name="Sueoka K."/>
            <person name="Harayama S."/>
            <person name="Ohkuma M."/>
        </authorList>
    </citation>
    <scope>NUCLEOTIDE SEQUENCE [LARGE SCALE GENOMIC DNA]</scope>
    <source>
        <strain evidence="2 5">MIC1-1</strain>
    </source>
</reference>
<comment type="caution">
    <text evidence="3">The sequence shown here is derived from an EMBL/GenBank/DDBJ whole genome shotgun (WGS) entry which is preliminary data.</text>
</comment>
<dbReference type="OrthoDB" id="1467737at2"/>
<feature type="transmembrane region" description="Helical" evidence="1">
    <location>
        <begin position="37"/>
        <end position="58"/>
    </location>
</feature>
<keyword evidence="1" id="KW-0812">Transmembrane</keyword>
<evidence type="ECO:0000313" key="2">
    <source>
        <dbReference type="EMBL" id="GET20823.1"/>
    </source>
</evidence>
<evidence type="ECO:0000313" key="5">
    <source>
        <dbReference type="Proteomes" id="UP000396862"/>
    </source>
</evidence>
<evidence type="ECO:0008006" key="6">
    <source>
        <dbReference type="Google" id="ProtNLM"/>
    </source>
</evidence>
<evidence type="ECO:0000313" key="3">
    <source>
        <dbReference type="EMBL" id="PSK84657.1"/>
    </source>
</evidence>
<gene>
    <name evidence="3" type="ORF">CLV93_102447</name>
    <name evidence="2" type="ORF">JCM18694_10690</name>
</gene>
<evidence type="ECO:0000256" key="1">
    <source>
        <dbReference type="SAM" id="Phobius"/>
    </source>
</evidence>
<feature type="transmembrane region" description="Helical" evidence="1">
    <location>
        <begin position="143"/>
        <end position="163"/>
    </location>
</feature>
<dbReference type="Proteomes" id="UP000240621">
    <property type="component" value="Unassembled WGS sequence"/>
</dbReference>
<keyword evidence="1" id="KW-1133">Transmembrane helix</keyword>
<sequence length="170" mass="20725">MGYALKILNVFLLASLKYFWTPPYVKILKLEFWETFLAVEAGGILGFIFYYYLSGIIIHKILEHLPKLYCCTPATFKRRMEIWLDQFKERRRNRRKFTRRNKFIVRTRMKYGMWGIIILTPILLSIPLGAFLGKKYYERKRRFLPLMLFSIFLWGIISFILFYEFPFIFR</sequence>
<evidence type="ECO:0000313" key="4">
    <source>
        <dbReference type="Proteomes" id="UP000240621"/>
    </source>
</evidence>
<proteinExistence type="predicted"/>
<keyword evidence="5" id="KW-1185">Reference proteome</keyword>
<protein>
    <recommendedName>
        <fullName evidence="6">Small multi-drug export protein</fullName>
    </recommendedName>
</protein>
<reference evidence="3 4" key="1">
    <citation type="submission" date="2018-03" db="EMBL/GenBank/DDBJ databases">
        <title>Genomic Encyclopedia of Archaeal and Bacterial Type Strains, Phase II (KMG-II): from individual species to whole genera.</title>
        <authorList>
            <person name="Goeker M."/>
        </authorList>
    </citation>
    <scope>NUCLEOTIDE SEQUENCE [LARGE SCALE GENOMIC DNA]</scope>
    <source>
        <strain evidence="3 4">DSM 27267</strain>
    </source>
</reference>
<dbReference type="EMBL" id="BLAU01000001">
    <property type="protein sequence ID" value="GET20823.1"/>
    <property type="molecule type" value="Genomic_DNA"/>
</dbReference>
<dbReference type="Proteomes" id="UP000396862">
    <property type="component" value="Unassembled WGS sequence"/>
</dbReference>
<feature type="transmembrane region" description="Helical" evidence="1">
    <location>
        <begin position="111"/>
        <end position="131"/>
    </location>
</feature>
<dbReference type="AlphaFoldDB" id="A0A2P8CI52"/>
<name>A0A2P8CI52_9BACT</name>
<organism evidence="3 4">
    <name type="scientific">Prolixibacter denitrificans</name>
    <dbReference type="NCBI Taxonomy" id="1541063"/>
    <lineage>
        <taxon>Bacteria</taxon>
        <taxon>Pseudomonadati</taxon>
        <taxon>Bacteroidota</taxon>
        <taxon>Bacteroidia</taxon>
        <taxon>Marinilabiliales</taxon>
        <taxon>Prolixibacteraceae</taxon>
        <taxon>Prolixibacter</taxon>
    </lineage>
</organism>
<keyword evidence="1" id="KW-0472">Membrane</keyword>
<dbReference type="RefSeq" id="WP_106541238.1">
    <property type="nucleotide sequence ID" value="NZ_BLAU01000001.1"/>
</dbReference>